<evidence type="ECO:0000313" key="2">
    <source>
        <dbReference type="Proteomes" id="UP000000771"/>
    </source>
</evidence>
<gene>
    <name evidence="1" type="ordered locus">Afer_0681</name>
</gene>
<name>C7LY25_ACIFD</name>
<dbReference type="OrthoDB" id="9999663at2"/>
<organism evidence="1 2">
    <name type="scientific">Acidimicrobium ferrooxidans (strain DSM 10331 / JCM 15462 / NBRC 103882 / ICP)</name>
    <dbReference type="NCBI Taxonomy" id="525909"/>
    <lineage>
        <taxon>Bacteria</taxon>
        <taxon>Bacillati</taxon>
        <taxon>Actinomycetota</taxon>
        <taxon>Acidimicrobiia</taxon>
        <taxon>Acidimicrobiales</taxon>
        <taxon>Acidimicrobiaceae</taxon>
        <taxon>Acidimicrobium</taxon>
    </lineage>
</organism>
<dbReference type="eggNOG" id="ENOG503246V">
    <property type="taxonomic scope" value="Bacteria"/>
</dbReference>
<dbReference type="EMBL" id="CP001631">
    <property type="protein sequence ID" value="ACU53633.1"/>
    <property type="molecule type" value="Genomic_DNA"/>
</dbReference>
<reference evidence="1 2" key="1">
    <citation type="journal article" date="2009" name="Stand. Genomic Sci.">
        <title>Complete genome sequence of Acidimicrobium ferrooxidans type strain (ICP).</title>
        <authorList>
            <person name="Clum A."/>
            <person name="Nolan M."/>
            <person name="Lang E."/>
            <person name="Glavina Del Rio T."/>
            <person name="Tice H."/>
            <person name="Copeland A."/>
            <person name="Cheng J.F."/>
            <person name="Lucas S."/>
            <person name="Chen F."/>
            <person name="Bruce D."/>
            <person name="Goodwin L."/>
            <person name="Pitluck S."/>
            <person name="Ivanova N."/>
            <person name="Mavrommatis K."/>
            <person name="Mikhailova N."/>
            <person name="Pati A."/>
            <person name="Chen A."/>
            <person name="Palaniappan K."/>
            <person name="Goker M."/>
            <person name="Spring S."/>
            <person name="Land M."/>
            <person name="Hauser L."/>
            <person name="Chang Y.J."/>
            <person name="Jeffries C.C."/>
            <person name="Chain P."/>
            <person name="Bristow J."/>
            <person name="Eisen J.A."/>
            <person name="Markowitz V."/>
            <person name="Hugenholtz P."/>
            <person name="Kyrpides N.C."/>
            <person name="Klenk H.P."/>
            <person name="Lapidus A."/>
        </authorList>
    </citation>
    <scope>NUCLEOTIDE SEQUENCE [LARGE SCALE GENOMIC DNA]</scope>
    <source>
        <strain evidence="2">DSM 10331 / JCM 15462 / NBRC 103882 / ICP</strain>
    </source>
</reference>
<dbReference type="Proteomes" id="UP000000771">
    <property type="component" value="Chromosome"/>
</dbReference>
<keyword evidence="2" id="KW-1185">Reference proteome</keyword>
<sequence>MVEIEVRGPGHHERSTLAARAVAVLAGAGLDVGVVVDVRPRLAADIEAQLEAGAARVVLTGPGFSAVARTGREGVEEALSEGDVLIRLRATADELGVYGVDDALGQEWVRRLRDAGVPCMGPEIGV</sequence>
<dbReference type="KEGG" id="afo:Afer_0681"/>
<dbReference type="HOGENOM" id="CLU_1976725_0_0_11"/>
<dbReference type="RefSeq" id="WP_015798124.1">
    <property type="nucleotide sequence ID" value="NC_013124.1"/>
</dbReference>
<dbReference type="STRING" id="525909.Afer_0681"/>
<dbReference type="AlphaFoldDB" id="C7LY25"/>
<evidence type="ECO:0000313" key="1">
    <source>
        <dbReference type="EMBL" id="ACU53633.1"/>
    </source>
</evidence>
<proteinExistence type="predicted"/>
<accession>C7LY25</accession>
<protein>
    <submittedName>
        <fullName evidence="1">Uncharacterized protein</fullName>
    </submittedName>
</protein>